<dbReference type="RefSeq" id="WP_153441323.1">
    <property type="nucleotide sequence ID" value="NZ_JACIGA010000021.1"/>
</dbReference>
<dbReference type="EMBL" id="WITC01000096">
    <property type="protein sequence ID" value="MQX17451.1"/>
    <property type="molecule type" value="Genomic_DNA"/>
</dbReference>
<accession>A0A6N7LHU5</accession>
<reference evidence="1 2" key="1">
    <citation type="journal article" date="2013" name="Genome Biol.">
        <title>Comparative genomics of the core and accessory genomes of 48 Sinorhizobium strains comprising five genospecies.</title>
        <authorList>
            <person name="Sugawara M."/>
            <person name="Epstein B."/>
            <person name="Badgley B.D."/>
            <person name="Unno T."/>
            <person name="Xu L."/>
            <person name="Reese J."/>
            <person name="Gyaneshwar P."/>
            <person name="Denny R."/>
            <person name="Mudge J."/>
            <person name="Bharti A.K."/>
            <person name="Farmer A.D."/>
            <person name="May G.D."/>
            <person name="Woodward J.E."/>
            <person name="Medigue C."/>
            <person name="Vallenet D."/>
            <person name="Lajus A."/>
            <person name="Rouy Z."/>
            <person name="Martinez-Vaz B."/>
            <person name="Tiffin P."/>
            <person name="Young N.D."/>
            <person name="Sadowsky M.J."/>
        </authorList>
    </citation>
    <scope>NUCLEOTIDE SEQUENCE [LARGE SCALE GENOMIC DNA]</scope>
    <source>
        <strain evidence="1 2">USDA4894</strain>
    </source>
</reference>
<evidence type="ECO:0000313" key="2">
    <source>
        <dbReference type="Proteomes" id="UP000439983"/>
    </source>
</evidence>
<evidence type="ECO:0000313" key="1">
    <source>
        <dbReference type="EMBL" id="MQX17451.1"/>
    </source>
</evidence>
<dbReference type="AlphaFoldDB" id="A0A6N7LHU5"/>
<dbReference type="Proteomes" id="UP000439983">
    <property type="component" value="Unassembled WGS sequence"/>
</dbReference>
<proteinExistence type="predicted"/>
<organism evidence="1 2">
    <name type="scientific">Sinorhizobium terangae</name>
    <dbReference type="NCBI Taxonomy" id="110322"/>
    <lineage>
        <taxon>Bacteria</taxon>
        <taxon>Pseudomonadati</taxon>
        <taxon>Pseudomonadota</taxon>
        <taxon>Alphaproteobacteria</taxon>
        <taxon>Hyphomicrobiales</taxon>
        <taxon>Rhizobiaceae</taxon>
        <taxon>Sinorhizobium/Ensifer group</taxon>
        <taxon>Sinorhizobium</taxon>
    </lineage>
</organism>
<comment type="caution">
    <text evidence="1">The sequence shown here is derived from an EMBL/GenBank/DDBJ whole genome shotgun (WGS) entry which is preliminary data.</text>
</comment>
<dbReference type="OrthoDB" id="8404093at2"/>
<name>A0A6N7LHU5_SINTE</name>
<gene>
    <name evidence="1" type="ORF">GHK62_22635</name>
</gene>
<protein>
    <submittedName>
        <fullName evidence="1">Uncharacterized protein</fullName>
    </submittedName>
</protein>
<sequence length="68" mass="7525">MAFPSDFLGQENVFSLLVGSVIGLLACSVCCQVHRRSAPAKSKSAVKQEFRNVFAIMDEGRWQSLISY</sequence>
<keyword evidence="2" id="KW-1185">Reference proteome</keyword>